<evidence type="ECO:0000313" key="3">
    <source>
        <dbReference type="Proteomes" id="UP001221142"/>
    </source>
</evidence>
<organism evidence="2 3">
    <name type="scientific">Roridomyces roridus</name>
    <dbReference type="NCBI Taxonomy" id="1738132"/>
    <lineage>
        <taxon>Eukaryota</taxon>
        <taxon>Fungi</taxon>
        <taxon>Dikarya</taxon>
        <taxon>Basidiomycota</taxon>
        <taxon>Agaricomycotina</taxon>
        <taxon>Agaricomycetes</taxon>
        <taxon>Agaricomycetidae</taxon>
        <taxon>Agaricales</taxon>
        <taxon>Marasmiineae</taxon>
        <taxon>Mycenaceae</taxon>
        <taxon>Roridomyces</taxon>
    </lineage>
</organism>
<dbReference type="Proteomes" id="UP001221142">
    <property type="component" value="Unassembled WGS sequence"/>
</dbReference>
<evidence type="ECO:0008006" key="4">
    <source>
        <dbReference type="Google" id="ProtNLM"/>
    </source>
</evidence>
<dbReference type="PANTHER" id="PTHR38167:SF1">
    <property type="entry name" value="C2H2-TYPE DOMAIN-CONTAINING PROTEIN"/>
    <property type="match status" value="1"/>
</dbReference>
<feature type="compositionally biased region" description="Acidic residues" evidence="1">
    <location>
        <begin position="33"/>
        <end position="42"/>
    </location>
</feature>
<proteinExistence type="predicted"/>
<comment type="caution">
    <text evidence="2">The sequence shown here is derived from an EMBL/GenBank/DDBJ whole genome shotgun (WGS) entry which is preliminary data.</text>
</comment>
<dbReference type="PANTHER" id="PTHR38167">
    <property type="entry name" value="C2H2-TYPE DOMAIN-CONTAINING PROTEIN"/>
    <property type="match status" value="1"/>
</dbReference>
<reference evidence="2" key="1">
    <citation type="submission" date="2023-03" db="EMBL/GenBank/DDBJ databases">
        <title>Massive genome expansion in bonnet fungi (Mycena s.s.) driven by repeated elements and novel gene families across ecological guilds.</title>
        <authorList>
            <consortium name="Lawrence Berkeley National Laboratory"/>
            <person name="Harder C.B."/>
            <person name="Miyauchi S."/>
            <person name="Viragh M."/>
            <person name="Kuo A."/>
            <person name="Thoen E."/>
            <person name="Andreopoulos B."/>
            <person name="Lu D."/>
            <person name="Skrede I."/>
            <person name="Drula E."/>
            <person name="Henrissat B."/>
            <person name="Morin E."/>
            <person name="Kohler A."/>
            <person name="Barry K."/>
            <person name="LaButti K."/>
            <person name="Morin E."/>
            <person name="Salamov A."/>
            <person name="Lipzen A."/>
            <person name="Mereny Z."/>
            <person name="Hegedus B."/>
            <person name="Baldrian P."/>
            <person name="Stursova M."/>
            <person name="Weitz H."/>
            <person name="Taylor A."/>
            <person name="Grigoriev I.V."/>
            <person name="Nagy L.G."/>
            <person name="Martin F."/>
            <person name="Kauserud H."/>
        </authorList>
    </citation>
    <scope>NUCLEOTIDE SEQUENCE</scope>
    <source>
        <strain evidence="2">9284</strain>
    </source>
</reference>
<dbReference type="EMBL" id="JARKIF010000001">
    <property type="protein sequence ID" value="KAJ7650824.1"/>
    <property type="molecule type" value="Genomic_DNA"/>
</dbReference>
<sequence length="187" mass="20592">MSMAAQPAPELEPELEIIDLTGDATDSEAGAYAEEEADTDDVSDASRAQLRTAIANVPEAHLRHVVASLADAVPSFHRALARELLGINPVTRVVVPRWETCRNCGETYDVNADDEHDTCVFHPGDMEVDEEAFPDWDEDCHGPKDTKHNRQEYPENFLWSCCDADGMAEGCVNGKHKATASKKRRLG</sequence>
<name>A0AAD7CJZ3_9AGAR</name>
<gene>
    <name evidence="2" type="ORF">FB45DRAFT_780079</name>
</gene>
<evidence type="ECO:0000313" key="2">
    <source>
        <dbReference type="EMBL" id="KAJ7650824.1"/>
    </source>
</evidence>
<accession>A0AAD7CJZ3</accession>
<protein>
    <recommendedName>
        <fullName evidence="4">C2H2-type domain-containing protein</fullName>
    </recommendedName>
</protein>
<evidence type="ECO:0000256" key="1">
    <source>
        <dbReference type="SAM" id="MobiDB-lite"/>
    </source>
</evidence>
<keyword evidence="3" id="KW-1185">Reference proteome</keyword>
<dbReference type="AlphaFoldDB" id="A0AAD7CJZ3"/>
<feature type="region of interest" description="Disordered" evidence="1">
    <location>
        <begin position="1"/>
        <end position="42"/>
    </location>
</feature>